<protein>
    <submittedName>
        <fullName evidence="1">Uncharacterized protein</fullName>
    </submittedName>
</protein>
<evidence type="ECO:0000313" key="1">
    <source>
        <dbReference type="EMBL" id="TGY88690.1"/>
    </source>
</evidence>
<name>A0AC61RNI0_9FIRM</name>
<gene>
    <name evidence="1" type="ORF">E5329_25625</name>
</gene>
<proteinExistence type="predicted"/>
<keyword evidence="2" id="KW-1185">Reference proteome</keyword>
<dbReference type="EMBL" id="SRYA01000098">
    <property type="protein sequence ID" value="TGY88690.1"/>
    <property type="molecule type" value="Genomic_DNA"/>
</dbReference>
<evidence type="ECO:0000313" key="2">
    <source>
        <dbReference type="Proteomes" id="UP000304953"/>
    </source>
</evidence>
<accession>A0AC61RNI0</accession>
<organism evidence="1 2">
    <name type="scientific">Petralouisia muris</name>
    <dbReference type="NCBI Taxonomy" id="3032872"/>
    <lineage>
        <taxon>Bacteria</taxon>
        <taxon>Bacillati</taxon>
        <taxon>Bacillota</taxon>
        <taxon>Clostridia</taxon>
        <taxon>Lachnospirales</taxon>
        <taxon>Lachnospiraceae</taxon>
        <taxon>Petralouisia</taxon>
    </lineage>
</organism>
<dbReference type="Proteomes" id="UP000304953">
    <property type="component" value="Unassembled WGS sequence"/>
</dbReference>
<sequence length="123" mass="14300">MERMTGKETVKNMEHLLKLLHKEWERSGRTKAEVSIDITDKKEVGVKLAAEIQERQKQLEAAGMDFKECMELSKENFVLLRLARKIKKAGDRAGRRENAVSFTVEMDKEEYKLFSTLIKVQEV</sequence>
<comment type="caution">
    <text evidence="1">The sequence shown here is derived from an EMBL/GenBank/DDBJ whole genome shotgun (WGS) entry which is preliminary data.</text>
</comment>
<reference evidence="1" key="1">
    <citation type="submission" date="2019-04" db="EMBL/GenBank/DDBJ databases">
        <title>Microbes associate with the intestines of laboratory mice.</title>
        <authorList>
            <person name="Navarre W."/>
            <person name="Wong E."/>
            <person name="Huang K."/>
            <person name="Tropini C."/>
            <person name="Ng K."/>
            <person name="Yu B."/>
        </authorList>
    </citation>
    <scope>NUCLEOTIDE SEQUENCE</scope>
    <source>
        <strain evidence="1">NM01_1-7b</strain>
    </source>
</reference>